<evidence type="ECO:0000313" key="3">
    <source>
        <dbReference type="Proteomes" id="UP000315295"/>
    </source>
</evidence>
<feature type="transmembrane region" description="Helical" evidence="1">
    <location>
        <begin position="12"/>
        <end position="41"/>
    </location>
</feature>
<protein>
    <submittedName>
        <fullName evidence="2">Uncharacterized protein</fullName>
    </submittedName>
</protein>
<name>A0A540MSC3_MALBA</name>
<dbReference type="Proteomes" id="UP000315295">
    <property type="component" value="Unassembled WGS sequence"/>
</dbReference>
<keyword evidence="1" id="KW-1133">Transmembrane helix</keyword>
<keyword evidence="3" id="KW-1185">Reference proteome</keyword>
<keyword evidence="1" id="KW-0812">Transmembrane</keyword>
<dbReference type="EMBL" id="VIEB01000190">
    <property type="protein sequence ID" value="TQE01684.1"/>
    <property type="molecule type" value="Genomic_DNA"/>
</dbReference>
<reference evidence="2 3" key="1">
    <citation type="journal article" date="2019" name="G3 (Bethesda)">
        <title>Sequencing of a Wild Apple (Malus baccata) Genome Unravels the Differences Between Cultivated and Wild Apple Species Regarding Disease Resistance and Cold Tolerance.</title>
        <authorList>
            <person name="Chen X."/>
        </authorList>
    </citation>
    <scope>NUCLEOTIDE SEQUENCE [LARGE SCALE GENOMIC DNA]</scope>
    <source>
        <strain evidence="3">cv. Shandingzi</strain>
        <tissue evidence="2">Leaves</tissue>
    </source>
</reference>
<sequence>MVQRTIPKDFWFYSSFFFILSHGASPFHNPLCLLFFILLCLCQSRTQGHTKPIQFKGLLETGVVLAWPKEHGIAKQELPYRNIDDSGVGGGTRKGGLCGVSHAITISDNRVFMEVLEIH</sequence>
<evidence type="ECO:0000256" key="1">
    <source>
        <dbReference type="SAM" id="Phobius"/>
    </source>
</evidence>
<dbReference type="AlphaFoldDB" id="A0A540MSC3"/>
<proteinExistence type="predicted"/>
<organism evidence="2 3">
    <name type="scientific">Malus baccata</name>
    <name type="common">Siberian crab apple</name>
    <name type="synonym">Pyrus baccata</name>
    <dbReference type="NCBI Taxonomy" id="106549"/>
    <lineage>
        <taxon>Eukaryota</taxon>
        <taxon>Viridiplantae</taxon>
        <taxon>Streptophyta</taxon>
        <taxon>Embryophyta</taxon>
        <taxon>Tracheophyta</taxon>
        <taxon>Spermatophyta</taxon>
        <taxon>Magnoliopsida</taxon>
        <taxon>eudicotyledons</taxon>
        <taxon>Gunneridae</taxon>
        <taxon>Pentapetalae</taxon>
        <taxon>rosids</taxon>
        <taxon>fabids</taxon>
        <taxon>Rosales</taxon>
        <taxon>Rosaceae</taxon>
        <taxon>Amygdaloideae</taxon>
        <taxon>Maleae</taxon>
        <taxon>Malus</taxon>
    </lineage>
</organism>
<gene>
    <name evidence="2" type="ORF">C1H46_012748</name>
</gene>
<accession>A0A540MSC3</accession>
<comment type="caution">
    <text evidence="2">The sequence shown here is derived from an EMBL/GenBank/DDBJ whole genome shotgun (WGS) entry which is preliminary data.</text>
</comment>
<keyword evidence="1" id="KW-0472">Membrane</keyword>
<evidence type="ECO:0000313" key="2">
    <source>
        <dbReference type="EMBL" id="TQE01684.1"/>
    </source>
</evidence>